<evidence type="ECO:0000313" key="2">
    <source>
        <dbReference type="EMBL" id="MBM6674189.1"/>
    </source>
</evidence>
<protein>
    <recommendedName>
        <fullName evidence="4">Carboxypeptidase-like regulatory domain-containing protein</fullName>
    </recommendedName>
</protein>
<reference evidence="2" key="1">
    <citation type="submission" date="2020-08" db="EMBL/GenBank/DDBJ databases">
        <authorList>
            <person name="Cejkova D."/>
            <person name="Kubasova T."/>
            <person name="Jahodarova E."/>
            <person name="Rychlik I."/>
        </authorList>
    </citation>
    <scope>NUCLEOTIDE SEQUENCE</scope>
    <source>
        <strain evidence="2">An824</strain>
    </source>
</reference>
<name>A0A938WU55_9BACT</name>
<dbReference type="InterPro" id="IPR008969">
    <property type="entry name" value="CarboxyPept-like_regulatory"/>
</dbReference>
<keyword evidence="1" id="KW-0732">Signal</keyword>
<dbReference type="AlphaFoldDB" id="A0A938WU55"/>
<sequence length="164" mass="18664">MFRRTPGVLSFALLTSSVNTAIGYAQQYSAVVYDMETRRHVPGVTVYINPKGTTETDRYGRFTVSGQCSGVTLSHGTYESLRLDNDEIKDTIWLMPKTRRLDEVVVTARGLRPGFDIKAECRKMGVAGPKASSGIQFDFFSIFNRKERKHAERRKKIKEMLDKY</sequence>
<feature type="chain" id="PRO_5037067545" description="Carboxypeptidase-like regulatory domain-containing protein" evidence="1">
    <location>
        <begin position="22"/>
        <end position="164"/>
    </location>
</feature>
<dbReference type="SUPFAM" id="SSF49464">
    <property type="entry name" value="Carboxypeptidase regulatory domain-like"/>
    <property type="match status" value="1"/>
</dbReference>
<feature type="signal peptide" evidence="1">
    <location>
        <begin position="1"/>
        <end position="21"/>
    </location>
</feature>
<gene>
    <name evidence="2" type="ORF">H6A34_09915</name>
</gene>
<dbReference type="Proteomes" id="UP000706891">
    <property type="component" value="Unassembled WGS sequence"/>
</dbReference>
<reference evidence="2" key="2">
    <citation type="journal article" date="2021" name="Sci. Rep.">
        <title>The distribution of antibiotic resistance genes in chicken gut microbiota commensals.</title>
        <authorList>
            <person name="Juricova H."/>
            <person name="Matiasovicova J."/>
            <person name="Kubasova T."/>
            <person name="Cejkova D."/>
            <person name="Rychlik I."/>
        </authorList>
    </citation>
    <scope>NUCLEOTIDE SEQUENCE</scope>
    <source>
        <strain evidence="2">An824</strain>
    </source>
</reference>
<proteinExistence type="predicted"/>
<dbReference type="RefSeq" id="WP_205105337.1">
    <property type="nucleotide sequence ID" value="NZ_JACJJG010000058.1"/>
</dbReference>
<accession>A0A938WU55</accession>
<organism evidence="2 3">
    <name type="scientific">Marseilla massiliensis</name>
    <dbReference type="NCBI Taxonomy" id="1841864"/>
    <lineage>
        <taxon>Bacteria</taxon>
        <taxon>Pseudomonadati</taxon>
        <taxon>Bacteroidota</taxon>
        <taxon>Bacteroidia</taxon>
        <taxon>Bacteroidales</taxon>
        <taxon>Prevotellaceae</taxon>
        <taxon>Marseilla</taxon>
    </lineage>
</organism>
<evidence type="ECO:0000313" key="3">
    <source>
        <dbReference type="Proteomes" id="UP000706891"/>
    </source>
</evidence>
<evidence type="ECO:0000256" key="1">
    <source>
        <dbReference type="SAM" id="SignalP"/>
    </source>
</evidence>
<comment type="caution">
    <text evidence="2">The sequence shown here is derived from an EMBL/GenBank/DDBJ whole genome shotgun (WGS) entry which is preliminary data.</text>
</comment>
<evidence type="ECO:0008006" key="4">
    <source>
        <dbReference type="Google" id="ProtNLM"/>
    </source>
</evidence>
<dbReference type="EMBL" id="JACJJG010000058">
    <property type="protein sequence ID" value="MBM6674189.1"/>
    <property type="molecule type" value="Genomic_DNA"/>
</dbReference>
<keyword evidence="3" id="KW-1185">Reference proteome</keyword>